<sequence length="270" mass="30639">MFNIAPRTERKVRRNANNKVLVKGATLTERATNMQPWDDYYSILWDKSINAQDAVLQNNNTFVVGSSGLEQEQSKSYLLLSGPDYAFAFKAKTLFWVHNGVLAHEEKAWSKHNFSHVTHAAVINANYMLVEAAPPSQQDFHLRHLYQVNVKTLEAHKLESTPYYTFDIPPKRFVNEDTNTTVLVYYHDSYSYAFGGDSSRPQTSIVRLYNNTFPDGKDLANISFAAGMVIDVAFEEENKLVLLGDPSRPAAYNKPRLAPRVWVLTLPTGF</sequence>
<dbReference type="Proteomes" id="UP001169760">
    <property type="component" value="Unassembled WGS sequence"/>
</dbReference>
<reference evidence="1" key="1">
    <citation type="submission" date="2023-07" db="EMBL/GenBank/DDBJ databases">
        <title>Genome content predicts the carbon catabolic preferences of heterotrophic bacteria.</title>
        <authorList>
            <person name="Gralka M."/>
        </authorList>
    </citation>
    <scope>NUCLEOTIDE SEQUENCE</scope>
    <source>
        <strain evidence="1">I3M17_2</strain>
    </source>
</reference>
<dbReference type="AlphaFoldDB" id="A0AAW7X4F2"/>
<evidence type="ECO:0000313" key="2">
    <source>
        <dbReference type="Proteomes" id="UP001169760"/>
    </source>
</evidence>
<proteinExistence type="predicted"/>
<protein>
    <submittedName>
        <fullName evidence="1">Uncharacterized protein</fullName>
    </submittedName>
</protein>
<dbReference type="EMBL" id="JAUOPB010000004">
    <property type="protein sequence ID" value="MDO6422274.1"/>
    <property type="molecule type" value="Genomic_DNA"/>
</dbReference>
<gene>
    <name evidence="1" type="ORF">Q4521_07295</name>
</gene>
<dbReference type="RefSeq" id="WP_303492180.1">
    <property type="nucleotide sequence ID" value="NZ_JAUOPB010000004.1"/>
</dbReference>
<evidence type="ECO:0000313" key="1">
    <source>
        <dbReference type="EMBL" id="MDO6422274.1"/>
    </source>
</evidence>
<organism evidence="1 2">
    <name type="scientific">Saccharophagus degradans</name>
    <dbReference type="NCBI Taxonomy" id="86304"/>
    <lineage>
        <taxon>Bacteria</taxon>
        <taxon>Pseudomonadati</taxon>
        <taxon>Pseudomonadota</taxon>
        <taxon>Gammaproteobacteria</taxon>
        <taxon>Cellvibrionales</taxon>
        <taxon>Cellvibrionaceae</taxon>
        <taxon>Saccharophagus</taxon>
    </lineage>
</organism>
<accession>A0AAW7X4F2</accession>
<name>A0AAW7X4F2_9GAMM</name>
<comment type="caution">
    <text evidence="1">The sequence shown here is derived from an EMBL/GenBank/DDBJ whole genome shotgun (WGS) entry which is preliminary data.</text>
</comment>